<sequence length="152" mass="17727">MTDNALKLDYQLCHRFYTVANAFTRAYRPLLRELDITYPQYVVLMALWEKDQVTIHQLLEKTHIDGGAMSLILKKLTQKSFVQVIHDQHDKRVKRVVLSDYGKKAKHTAQKIPQQMRCNLKNISDEEGMELIRLIDKVSDDLHTTLCEADTQ</sequence>
<proteinExistence type="predicted"/>
<dbReference type="PANTHER" id="PTHR42756">
    <property type="entry name" value="TRANSCRIPTIONAL REGULATOR, MARR"/>
    <property type="match status" value="1"/>
</dbReference>
<evidence type="ECO:0000313" key="5">
    <source>
        <dbReference type="EMBL" id="KJZ00369.1"/>
    </source>
</evidence>
<keyword evidence="3" id="KW-0804">Transcription</keyword>
<evidence type="ECO:0000256" key="1">
    <source>
        <dbReference type="ARBA" id="ARBA00023015"/>
    </source>
</evidence>
<dbReference type="EMBL" id="JXXZ01000006">
    <property type="protein sequence ID" value="KJZ00369.1"/>
    <property type="molecule type" value="Genomic_DNA"/>
</dbReference>
<keyword evidence="6" id="KW-1185">Reference proteome</keyword>
<dbReference type="Pfam" id="PF01047">
    <property type="entry name" value="MarR"/>
    <property type="match status" value="1"/>
</dbReference>
<name>A0A0F4PKN4_9GAMM</name>
<accession>A0A0F4PKN4</accession>
<evidence type="ECO:0000256" key="3">
    <source>
        <dbReference type="ARBA" id="ARBA00023163"/>
    </source>
</evidence>
<protein>
    <submittedName>
        <fullName evidence="5">Transcriptional regulator</fullName>
    </submittedName>
</protein>
<reference evidence="5 6" key="1">
    <citation type="journal article" date="2015" name="BMC Genomics">
        <title>Genome mining reveals unlocked bioactive potential of marine Gram-negative bacteria.</title>
        <authorList>
            <person name="Machado H."/>
            <person name="Sonnenschein E.C."/>
            <person name="Melchiorsen J."/>
            <person name="Gram L."/>
        </authorList>
    </citation>
    <scope>NUCLEOTIDE SEQUENCE [LARGE SCALE GENOMIC DNA]</scope>
    <source>
        <strain evidence="5 6">S3137</strain>
    </source>
</reference>
<dbReference type="PROSITE" id="PS50995">
    <property type="entry name" value="HTH_MARR_2"/>
    <property type="match status" value="1"/>
</dbReference>
<dbReference type="Proteomes" id="UP000033664">
    <property type="component" value="Unassembled WGS sequence"/>
</dbReference>
<dbReference type="eggNOG" id="COG1846">
    <property type="taxonomic scope" value="Bacteria"/>
</dbReference>
<dbReference type="GO" id="GO:0003700">
    <property type="term" value="F:DNA-binding transcription factor activity"/>
    <property type="evidence" value="ECO:0007669"/>
    <property type="project" value="InterPro"/>
</dbReference>
<dbReference type="InterPro" id="IPR036388">
    <property type="entry name" value="WH-like_DNA-bd_sf"/>
</dbReference>
<keyword evidence="2" id="KW-0238">DNA-binding</keyword>
<dbReference type="SMART" id="SM00347">
    <property type="entry name" value="HTH_MARR"/>
    <property type="match status" value="1"/>
</dbReference>
<dbReference type="InterPro" id="IPR000835">
    <property type="entry name" value="HTH_MarR-typ"/>
</dbReference>
<dbReference type="InterPro" id="IPR036390">
    <property type="entry name" value="WH_DNA-bd_sf"/>
</dbReference>
<keyword evidence="1" id="KW-0805">Transcription regulation</keyword>
<dbReference type="OrthoDB" id="9806864at2"/>
<dbReference type="GO" id="GO:0003677">
    <property type="term" value="F:DNA binding"/>
    <property type="evidence" value="ECO:0007669"/>
    <property type="project" value="UniProtKB-KW"/>
</dbReference>
<dbReference type="PATRIC" id="fig|151081.8.peg.2918"/>
<feature type="domain" description="HTH marR-type" evidence="4">
    <location>
        <begin position="9"/>
        <end position="140"/>
    </location>
</feature>
<dbReference type="Gene3D" id="1.10.10.10">
    <property type="entry name" value="Winged helix-like DNA-binding domain superfamily/Winged helix DNA-binding domain"/>
    <property type="match status" value="1"/>
</dbReference>
<dbReference type="GeneID" id="58228161"/>
<comment type="caution">
    <text evidence="5">The sequence shown here is derived from an EMBL/GenBank/DDBJ whole genome shotgun (WGS) entry which is preliminary data.</text>
</comment>
<evidence type="ECO:0000259" key="4">
    <source>
        <dbReference type="PROSITE" id="PS50995"/>
    </source>
</evidence>
<organism evidence="5 6">
    <name type="scientific">Pseudoalteromonas ruthenica</name>
    <dbReference type="NCBI Taxonomy" id="151081"/>
    <lineage>
        <taxon>Bacteria</taxon>
        <taxon>Pseudomonadati</taxon>
        <taxon>Pseudomonadota</taxon>
        <taxon>Gammaproteobacteria</taxon>
        <taxon>Alteromonadales</taxon>
        <taxon>Pseudoalteromonadaceae</taxon>
        <taxon>Pseudoalteromonas</taxon>
    </lineage>
</organism>
<dbReference type="AlphaFoldDB" id="A0A0F4PKN4"/>
<dbReference type="SUPFAM" id="SSF46785">
    <property type="entry name" value="Winged helix' DNA-binding domain"/>
    <property type="match status" value="1"/>
</dbReference>
<evidence type="ECO:0000313" key="6">
    <source>
        <dbReference type="Proteomes" id="UP000033664"/>
    </source>
</evidence>
<evidence type="ECO:0000256" key="2">
    <source>
        <dbReference type="ARBA" id="ARBA00023125"/>
    </source>
</evidence>
<gene>
    <name evidence="5" type="ORF">TW72_06650</name>
</gene>
<dbReference type="RefSeq" id="WP_045980055.1">
    <property type="nucleotide sequence ID" value="NZ_JXXY01000015.1"/>
</dbReference>
<dbReference type="PANTHER" id="PTHR42756:SF1">
    <property type="entry name" value="TRANSCRIPTIONAL REPRESSOR OF EMRAB OPERON"/>
    <property type="match status" value="1"/>
</dbReference>